<dbReference type="RefSeq" id="WP_271926052.1">
    <property type="nucleotide sequence ID" value="NZ_JAQNDO010000001.1"/>
</dbReference>
<feature type="domain" description="Cytochrome b5 heme-binding" evidence="6">
    <location>
        <begin position="38"/>
        <end position="118"/>
    </location>
</feature>
<evidence type="ECO:0000256" key="3">
    <source>
        <dbReference type="ARBA" id="ARBA00023004"/>
    </source>
</evidence>
<dbReference type="InterPro" id="IPR050668">
    <property type="entry name" value="Cytochrome_b5"/>
</dbReference>
<proteinExistence type="inferred from homology"/>
<dbReference type="SUPFAM" id="SSF55856">
    <property type="entry name" value="Cytochrome b5-like heme/steroid binding domain"/>
    <property type="match status" value="1"/>
</dbReference>
<evidence type="ECO:0000313" key="8">
    <source>
        <dbReference type="Proteomes" id="UP001221411"/>
    </source>
</evidence>
<accession>A0ABT5F3D2</accession>
<dbReference type="Gene3D" id="3.10.120.10">
    <property type="entry name" value="Cytochrome b5-like heme/steroid binding domain"/>
    <property type="match status" value="1"/>
</dbReference>
<dbReference type="EMBL" id="JAQNDO010000001">
    <property type="protein sequence ID" value="MDC0747551.1"/>
    <property type="molecule type" value="Genomic_DNA"/>
</dbReference>
<keyword evidence="8" id="KW-1185">Reference proteome</keyword>
<dbReference type="InterPro" id="IPR036400">
    <property type="entry name" value="Cyt_B5-like_heme/steroid_sf"/>
</dbReference>
<keyword evidence="3" id="KW-0408">Iron</keyword>
<protein>
    <submittedName>
        <fullName evidence="7">Cytochrome b5-like heme/steroid binding domain-containing protein</fullName>
    </submittedName>
</protein>
<dbReference type="PROSITE" id="PS50255">
    <property type="entry name" value="CYTOCHROME_B5_2"/>
    <property type="match status" value="1"/>
</dbReference>
<evidence type="ECO:0000256" key="1">
    <source>
        <dbReference type="ARBA" id="ARBA00022617"/>
    </source>
</evidence>
<dbReference type="Proteomes" id="UP001221411">
    <property type="component" value="Unassembled WGS sequence"/>
</dbReference>
<gene>
    <name evidence="7" type="ORF">POL67_39835</name>
</gene>
<sequence>MNTRRVVLVAALAFVLAWGTLVSLAVQRSRHPVAPREARLLSRAEVAHHDRPEDCWLVIRGKAYDVTKYLSAHPAPPRTITDHCGKESTSAFETKERGRAHSPQAWQLLEIYLVGEVRD</sequence>
<comment type="caution">
    <text evidence="7">The sequence shown here is derived from an EMBL/GenBank/DDBJ whole genome shotgun (WGS) entry which is preliminary data.</text>
</comment>
<name>A0ABT5F3D2_9BACT</name>
<dbReference type="InterPro" id="IPR001199">
    <property type="entry name" value="Cyt_B5-like_heme/steroid-bd"/>
</dbReference>
<evidence type="ECO:0000256" key="5">
    <source>
        <dbReference type="SAM" id="MobiDB-lite"/>
    </source>
</evidence>
<dbReference type="Pfam" id="PF00173">
    <property type="entry name" value="Cyt-b5"/>
    <property type="match status" value="1"/>
</dbReference>
<keyword evidence="1" id="KW-0349">Heme</keyword>
<evidence type="ECO:0000313" key="7">
    <source>
        <dbReference type="EMBL" id="MDC0747551.1"/>
    </source>
</evidence>
<organism evidence="7 8">
    <name type="scientific">Polyangium mundeleinium</name>
    <dbReference type="NCBI Taxonomy" id="2995306"/>
    <lineage>
        <taxon>Bacteria</taxon>
        <taxon>Pseudomonadati</taxon>
        <taxon>Myxococcota</taxon>
        <taxon>Polyangia</taxon>
        <taxon>Polyangiales</taxon>
        <taxon>Polyangiaceae</taxon>
        <taxon>Polyangium</taxon>
    </lineage>
</organism>
<comment type="similarity">
    <text evidence="4">Belongs to the cytochrome b5 family.</text>
</comment>
<evidence type="ECO:0000256" key="2">
    <source>
        <dbReference type="ARBA" id="ARBA00022723"/>
    </source>
</evidence>
<evidence type="ECO:0000259" key="6">
    <source>
        <dbReference type="PROSITE" id="PS50255"/>
    </source>
</evidence>
<feature type="region of interest" description="Disordered" evidence="5">
    <location>
        <begin position="77"/>
        <end position="98"/>
    </location>
</feature>
<dbReference type="SMART" id="SM01117">
    <property type="entry name" value="Cyt-b5"/>
    <property type="match status" value="1"/>
</dbReference>
<reference evidence="7 8" key="1">
    <citation type="submission" date="2022-11" db="EMBL/GenBank/DDBJ databases">
        <title>Minimal conservation of predation-associated metabolite biosynthetic gene clusters underscores biosynthetic potential of Myxococcota including descriptions for ten novel species: Archangium lansinium sp. nov., Myxococcus landrumus sp. nov., Nannocystis bai.</title>
        <authorList>
            <person name="Ahearne A."/>
            <person name="Stevens C."/>
            <person name="Dowd S."/>
        </authorList>
    </citation>
    <scope>NUCLEOTIDE SEQUENCE [LARGE SCALE GENOMIC DNA]</scope>
    <source>
        <strain evidence="7 8">RJM3</strain>
    </source>
</reference>
<dbReference type="PANTHER" id="PTHR19359">
    <property type="entry name" value="CYTOCHROME B5"/>
    <property type="match status" value="1"/>
</dbReference>
<evidence type="ECO:0000256" key="4">
    <source>
        <dbReference type="ARBA" id="ARBA00038168"/>
    </source>
</evidence>
<keyword evidence="2" id="KW-0479">Metal-binding</keyword>